<feature type="compositionally biased region" description="Basic and acidic residues" evidence="1">
    <location>
        <begin position="226"/>
        <end position="240"/>
    </location>
</feature>
<comment type="caution">
    <text evidence="2">The sequence shown here is derived from an EMBL/GenBank/DDBJ whole genome shotgun (WGS) entry which is preliminary data.</text>
</comment>
<name>A0A4C1YIA9_EUMVA</name>
<organism evidence="2 3">
    <name type="scientific">Eumeta variegata</name>
    <name type="common">Bagworm moth</name>
    <name type="synonym">Eumeta japonica</name>
    <dbReference type="NCBI Taxonomy" id="151549"/>
    <lineage>
        <taxon>Eukaryota</taxon>
        <taxon>Metazoa</taxon>
        <taxon>Ecdysozoa</taxon>
        <taxon>Arthropoda</taxon>
        <taxon>Hexapoda</taxon>
        <taxon>Insecta</taxon>
        <taxon>Pterygota</taxon>
        <taxon>Neoptera</taxon>
        <taxon>Endopterygota</taxon>
        <taxon>Lepidoptera</taxon>
        <taxon>Glossata</taxon>
        <taxon>Ditrysia</taxon>
        <taxon>Tineoidea</taxon>
        <taxon>Psychidae</taxon>
        <taxon>Oiketicinae</taxon>
        <taxon>Eumeta</taxon>
    </lineage>
</organism>
<gene>
    <name evidence="2" type="ORF">EVAR_103558_1</name>
</gene>
<dbReference type="EMBL" id="BGZK01001219">
    <property type="protein sequence ID" value="GBP74724.1"/>
    <property type="molecule type" value="Genomic_DNA"/>
</dbReference>
<keyword evidence="3" id="KW-1185">Reference proteome</keyword>
<protein>
    <submittedName>
        <fullName evidence="2">Uncharacterized protein</fullName>
    </submittedName>
</protein>
<sequence>MAGNLTISSNLAQRARRPARVQYYNFNGVFIPKVANIPRDENTVHVPVAGASVTATLLSYQKKNKIKSTALSTLAAVAVRLNNFANRFRARGWYFSCPDFGRRDVSGSRRRHTEFERTHKVNIFRRPPAARSRVPGPTVGGDLDVDGTDLECDFELRNEVVGLRHRVGSDTTLYLPELNSPRKQLESGFGVYKSFVLREVNDSHEIVDEEPVQTGKNIGDEDDDSRQDFEDPLESERFIESNDEGMPSKRQ</sequence>
<evidence type="ECO:0000313" key="2">
    <source>
        <dbReference type="EMBL" id="GBP74724.1"/>
    </source>
</evidence>
<reference evidence="2 3" key="1">
    <citation type="journal article" date="2019" name="Commun. Biol.">
        <title>The bagworm genome reveals a unique fibroin gene that provides high tensile strength.</title>
        <authorList>
            <person name="Kono N."/>
            <person name="Nakamura H."/>
            <person name="Ohtoshi R."/>
            <person name="Tomita M."/>
            <person name="Numata K."/>
            <person name="Arakawa K."/>
        </authorList>
    </citation>
    <scope>NUCLEOTIDE SEQUENCE [LARGE SCALE GENOMIC DNA]</scope>
</reference>
<accession>A0A4C1YIA9</accession>
<dbReference type="AlphaFoldDB" id="A0A4C1YIA9"/>
<dbReference type="OrthoDB" id="7046085at2759"/>
<dbReference type="Proteomes" id="UP000299102">
    <property type="component" value="Unassembled WGS sequence"/>
</dbReference>
<feature type="region of interest" description="Disordered" evidence="1">
    <location>
        <begin position="206"/>
        <end position="251"/>
    </location>
</feature>
<evidence type="ECO:0000256" key="1">
    <source>
        <dbReference type="SAM" id="MobiDB-lite"/>
    </source>
</evidence>
<proteinExistence type="predicted"/>
<evidence type="ECO:0000313" key="3">
    <source>
        <dbReference type="Proteomes" id="UP000299102"/>
    </source>
</evidence>